<comment type="caution">
    <text evidence="1">The sequence shown here is derived from an EMBL/GenBank/DDBJ whole genome shotgun (WGS) entry which is preliminary data.</text>
</comment>
<dbReference type="Proteomes" id="UP001060215">
    <property type="component" value="Chromosome 5"/>
</dbReference>
<organism evidence="1 2">
    <name type="scientific">Camellia lanceoleosa</name>
    <dbReference type="NCBI Taxonomy" id="1840588"/>
    <lineage>
        <taxon>Eukaryota</taxon>
        <taxon>Viridiplantae</taxon>
        <taxon>Streptophyta</taxon>
        <taxon>Embryophyta</taxon>
        <taxon>Tracheophyta</taxon>
        <taxon>Spermatophyta</taxon>
        <taxon>Magnoliopsida</taxon>
        <taxon>eudicotyledons</taxon>
        <taxon>Gunneridae</taxon>
        <taxon>Pentapetalae</taxon>
        <taxon>asterids</taxon>
        <taxon>Ericales</taxon>
        <taxon>Theaceae</taxon>
        <taxon>Camellia</taxon>
    </lineage>
</organism>
<gene>
    <name evidence="1" type="ORF">LOK49_LG06G02085</name>
</gene>
<sequence length="122" mass="13142">MKMTVATTGKRRSTYNGGGPSGPGPIPKGRKMRQTTTTSINVTCSTPHPCCSPLLLILQKLVWISKTNVQLSDNGFVICIGQASRNNNNIEDGIKANFYPYGIDYNNQSTGRFTNGLTAADS</sequence>
<proteinExistence type="predicted"/>
<protein>
    <submittedName>
        <fullName evidence="1">GDSL esterase/lipase</fullName>
    </submittedName>
</protein>
<name>A0ACC0HAM3_9ERIC</name>
<accession>A0ACC0HAM3</accession>
<dbReference type="EMBL" id="CM045762">
    <property type="protein sequence ID" value="KAI8010608.1"/>
    <property type="molecule type" value="Genomic_DNA"/>
</dbReference>
<evidence type="ECO:0000313" key="1">
    <source>
        <dbReference type="EMBL" id="KAI8010608.1"/>
    </source>
</evidence>
<evidence type="ECO:0000313" key="2">
    <source>
        <dbReference type="Proteomes" id="UP001060215"/>
    </source>
</evidence>
<reference evidence="1 2" key="1">
    <citation type="journal article" date="2022" name="Plant J.">
        <title>Chromosome-level genome of Camellia lanceoleosa provides a valuable resource for understanding genome evolution and self-incompatibility.</title>
        <authorList>
            <person name="Gong W."/>
            <person name="Xiao S."/>
            <person name="Wang L."/>
            <person name="Liao Z."/>
            <person name="Chang Y."/>
            <person name="Mo W."/>
            <person name="Hu G."/>
            <person name="Li W."/>
            <person name="Zhao G."/>
            <person name="Zhu H."/>
            <person name="Hu X."/>
            <person name="Ji K."/>
            <person name="Xiang X."/>
            <person name="Song Q."/>
            <person name="Yuan D."/>
            <person name="Jin S."/>
            <person name="Zhang L."/>
        </authorList>
    </citation>
    <scope>NUCLEOTIDE SEQUENCE [LARGE SCALE GENOMIC DNA]</scope>
    <source>
        <tissue evidence="1">Fresh and healthy young leaves</tissue>
    </source>
</reference>
<keyword evidence="2" id="KW-1185">Reference proteome</keyword>